<name>A0A6N0ISG2_ECOLX</name>
<dbReference type="SUPFAM" id="SSF103515">
    <property type="entry name" value="Autotransporter"/>
    <property type="match status" value="1"/>
</dbReference>
<dbReference type="Pfam" id="PF03797">
    <property type="entry name" value="Autotransporter"/>
    <property type="match status" value="1"/>
</dbReference>
<gene>
    <name evidence="4" type="ORF">HPE44_25130</name>
</gene>
<evidence type="ECO:0000256" key="1">
    <source>
        <dbReference type="SAM" id="SignalP"/>
    </source>
</evidence>
<evidence type="ECO:0000313" key="4">
    <source>
        <dbReference type="EMBL" id="QKQ37695.1"/>
    </source>
</evidence>
<keyword evidence="1" id="KW-0732">Signal</keyword>
<dbReference type="AlphaFoldDB" id="A0A6N0ISG2"/>
<evidence type="ECO:0000259" key="2">
    <source>
        <dbReference type="Pfam" id="PF03797"/>
    </source>
</evidence>
<dbReference type="InterPro" id="IPR058034">
    <property type="entry name" value="BigA_beta"/>
</dbReference>
<feature type="domain" description="Autotransporter" evidence="2">
    <location>
        <begin position="700"/>
        <end position="877"/>
    </location>
</feature>
<feature type="domain" description="Putative surface-exposed virulence protein BigA beta-sandwich" evidence="3">
    <location>
        <begin position="481"/>
        <end position="563"/>
    </location>
</feature>
<dbReference type="Pfam" id="PF25783">
    <property type="entry name" value="BigA_beta"/>
    <property type="match status" value="1"/>
</dbReference>
<feature type="chain" id="PRO_5026779425" evidence="1">
    <location>
        <begin position="24"/>
        <end position="906"/>
    </location>
</feature>
<reference evidence="4" key="1">
    <citation type="submission" date="2020-05" db="EMBL/GenBank/DDBJ databases">
        <title>Title: F plasmids are the major carriers of antibiotic resistance genes in human-associated commensal E. coli.</title>
        <authorList>
            <person name="Stephens C."/>
            <person name="Arismendi T."/>
            <person name="Wright M."/>
            <person name="Hartman A."/>
            <person name="Gonzalez A."/>
            <person name="Gill M."/>
            <person name="Pandori M."/>
            <person name="Hess D."/>
        </authorList>
    </citation>
    <scope>NUCLEOTIDE SEQUENCE</scope>
    <source>
        <strain evidence="4">SCU-478</strain>
        <plasmid evidence="4">pSCU-478-1</plasmid>
    </source>
</reference>
<feature type="signal peptide" evidence="1">
    <location>
        <begin position="1"/>
        <end position="23"/>
    </location>
</feature>
<dbReference type="Gene3D" id="2.40.128.130">
    <property type="entry name" value="Autotransporter beta-domain"/>
    <property type="match status" value="1"/>
</dbReference>
<dbReference type="InterPro" id="IPR005546">
    <property type="entry name" value="Autotransporte_beta"/>
</dbReference>
<protein>
    <submittedName>
        <fullName evidence="4">Autotransporter domain-containing protein</fullName>
    </submittedName>
</protein>
<sequence length="906" mass="96017">MNKKLLSFFISAALGGAGVPAGAVPLNQAEDSSARVTATEDNDSSLWWWLGGGAGAAAAVALAVGGGGGGGGGDDHDDFDDYDDYVEHYLEYGVWPQGTPQWVKDQWNSSQGSTGNTVVNGTEVYFSKLPQDAVTGISSFTYATDNGRLVIDKDTVFDGRNKRAVVVTGKSVKVDILDGTTTTARRDATSILAKGGNVTFDIAGKLIADGDDATVVDIEGHDSRVTLQKTGSVLSTNSADGVEISGQNTRVDILGTVSVTGTDSTGIDIEGSHASLNIGKEARLSVQSSGNAWGGKRESVLFDVEGDNLSIVQASQDFSVGQYGTGINAEAENGGEILQRGRMMIAGTGATGISIESEGAIKGVQAINQGELLVENGGTGMKASGRNAVLINTGNIRVQNGGTALDVRNGAMAVNRGTIELSGVGSTAMRATGAGSRIINDTSGVIKLDGQGSTPFATLAGGEVYNNGRIYANGVDVTGQYVIGTSSQSGAGVLYTNNSPVSGARIDTAFTRHTDERIVHFDDVIVGTGLRDEDKITSTSVVWSARAEKDDNGNVDVVMAKKNYDSVISDTSLTADAQALEKGYKGNSLFASLNQNSSHALDEAIRQISGRNSGMSNLQVRRLDNRFRQALSDEIRSPSGAGFNVISRYTPQGELGSGSKFDMVTLSQKFTDGPTSYSVSYGIADLKNSTNDSPDSITGGYSQFFSVGWQYDAGAWRWENKLDAAFHALDTSRKIVYDGVNRQADSARKQQNFTLTSKMSRPWIAEEQLHVTPYLGVKARYSHVSSVTEHGAGEWNLSLSKQKQEVLEPLAGVTVNWNTADKTDLYLTAEGGMPLIRRADNGYARLAGAPEVRFDKAANTDSDFNSLIRAGAQWRGGNGSLSLNAWHWQEDGNRDKGLQMNVNYYF</sequence>
<proteinExistence type="predicted"/>
<dbReference type="EMBL" id="CP054565">
    <property type="protein sequence ID" value="QKQ37695.1"/>
    <property type="molecule type" value="Genomic_DNA"/>
</dbReference>
<dbReference type="RefSeq" id="WP_181695872.1">
    <property type="nucleotide sequence ID" value="NZ_CP054565.1"/>
</dbReference>
<geneLocation type="plasmid" evidence="4">
    <name>pSCU-478-1</name>
</geneLocation>
<dbReference type="InterPro" id="IPR036709">
    <property type="entry name" value="Autotransporte_beta_dom_sf"/>
</dbReference>
<accession>A0A6N0ISG2</accession>
<keyword evidence="4" id="KW-0614">Plasmid</keyword>
<organism evidence="4">
    <name type="scientific">Escherichia coli</name>
    <dbReference type="NCBI Taxonomy" id="562"/>
    <lineage>
        <taxon>Bacteria</taxon>
        <taxon>Pseudomonadati</taxon>
        <taxon>Pseudomonadota</taxon>
        <taxon>Gammaproteobacteria</taxon>
        <taxon>Enterobacterales</taxon>
        <taxon>Enterobacteriaceae</taxon>
        <taxon>Escherichia</taxon>
    </lineage>
</organism>
<evidence type="ECO:0000259" key="3">
    <source>
        <dbReference type="Pfam" id="PF25783"/>
    </source>
</evidence>